<dbReference type="Proteomes" id="UP000013909">
    <property type="component" value="Unassembled WGS sequence"/>
</dbReference>
<gene>
    <name evidence="2" type="ORF">ADIS_2645</name>
</gene>
<keyword evidence="3" id="KW-1185">Reference proteome</keyword>
<dbReference type="InterPro" id="IPR036388">
    <property type="entry name" value="WH-like_DNA-bd_sf"/>
</dbReference>
<dbReference type="Pfam" id="PF00196">
    <property type="entry name" value="GerE"/>
    <property type="match status" value="1"/>
</dbReference>
<dbReference type="InterPro" id="IPR000792">
    <property type="entry name" value="Tscrpt_reg_LuxR_C"/>
</dbReference>
<dbReference type="STRING" id="1232681.ADIS_2645"/>
<evidence type="ECO:0000313" key="2">
    <source>
        <dbReference type="EMBL" id="EON76774.1"/>
    </source>
</evidence>
<dbReference type="Gene3D" id="1.10.10.10">
    <property type="entry name" value="Winged helix-like DNA-binding domain superfamily/Winged helix DNA-binding domain"/>
    <property type="match status" value="1"/>
</dbReference>
<dbReference type="RefSeq" id="WP_010854780.1">
    <property type="nucleotide sequence ID" value="NZ_AQHR01000073.1"/>
</dbReference>
<sequence length="241" mass="27766">MEPSDHHPEQPIAAVIQALRLLGNAIPGIKIIQRSVPFQNLYLCPRGVKHLNLSESFFYHLPQEESKKMVFDPADPYTCLLGVQDPGDPSKTAKSFYIRHERLQQDHQVELIIVQNLFPSGPEKRSYLLLQIIPLSFQPWAIPKIKRMATEMHFRKTHQGKFNLLSDRNKEVLSLMVRCLKAEEIADHLCIGVDTVNSHKKRIKEMLETNRNEDLFQYGMAFDLLADENGKREIESHDLSS</sequence>
<comment type="caution">
    <text evidence="2">The sequence shown here is derived from an EMBL/GenBank/DDBJ whole genome shotgun (WGS) entry which is preliminary data.</text>
</comment>
<dbReference type="GO" id="GO:0003677">
    <property type="term" value="F:DNA binding"/>
    <property type="evidence" value="ECO:0007669"/>
    <property type="project" value="InterPro"/>
</dbReference>
<protein>
    <recommendedName>
        <fullName evidence="1">HTH luxR-type domain-containing protein</fullName>
    </recommendedName>
</protein>
<organism evidence="2 3">
    <name type="scientific">Lunatimonas lonarensis</name>
    <dbReference type="NCBI Taxonomy" id="1232681"/>
    <lineage>
        <taxon>Bacteria</taxon>
        <taxon>Pseudomonadati</taxon>
        <taxon>Bacteroidota</taxon>
        <taxon>Cytophagia</taxon>
        <taxon>Cytophagales</taxon>
        <taxon>Cyclobacteriaceae</taxon>
    </lineage>
</organism>
<dbReference type="PROSITE" id="PS50043">
    <property type="entry name" value="HTH_LUXR_2"/>
    <property type="match status" value="1"/>
</dbReference>
<evidence type="ECO:0000259" key="1">
    <source>
        <dbReference type="PROSITE" id="PS50043"/>
    </source>
</evidence>
<dbReference type="SMART" id="SM00421">
    <property type="entry name" value="HTH_LUXR"/>
    <property type="match status" value="1"/>
</dbReference>
<dbReference type="AlphaFoldDB" id="R7ZS01"/>
<name>R7ZS01_9BACT</name>
<dbReference type="EMBL" id="AQHR01000073">
    <property type="protein sequence ID" value="EON76774.1"/>
    <property type="molecule type" value="Genomic_DNA"/>
</dbReference>
<feature type="domain" description="HTH luxR-type" evidence="1">
    <location>
        <begin position="158"/>
        <end position="223"/>
    </location>
</feature>
<reference evidence="2 3" key="1">
    <citation type="submission" date="2013-02" db="EMBL/GenBank/DDBJ databases">
        <title>A novel strain isolated from Lonar lake, Maharashtra, India.</title>
        <authorList>
            <person name="Singh A."/>
        </authorList>
    </citation>
    <scope>NUCLEOTIDE SEQUENCE [LARGE SCALE GENOMIC DNA]</scope>
    <source>
        <strain evidence="2 3">AK24</strain>
    </source>
</reference>
<proteinExistence type="predicted"/>
<accession>R7ZS01</accession>
<evidence type="ECO:0000313" key="3">
    <source>
        <dbReference type="Proteomes" id="UP000013909"/>
    </source>
</evidence>
<dbReference type="InterPro" id="IPR016032">
    <property type="entry name" value="Sig_transdc_resp-reg_C-effctor"/>
</dbReference>
<dbReference type="GO" id="GO:0006355">
    <property type="term" value="P:regulation of DNA-templated transcription"/>
    <property type="evidence" value="ECO:0007669"/>
    <property type="project" value="InterPro"/>
</dbReference>
<dbReference type="SUPFAM" id="SSF46894">
    <property type="entry name" value="C-terminal effector domain of the bipartite response regulators"/>
    <property type="match status" value="1"/>
</dbReference>